<evidence type="ECO:0000313" key="2">
    <source>
        <dbReference type="Proteomes" id="UP000191987"/>
    </source>
</evidence>
<dbReference type="EMBL" id="FBWG01000032">
    <property type="protein sequence ID" value="CUX50021.1"/>
    <property type="molecule type" value="Genomic_DNA"/>
</dbReference>
<reference evidence="1 2" key="1">
    <citation type="submission" date="2016-01" db="EMBL/GenBank/DDBJ databases">
        <authorList>
            <person name="Oliw E.H."/>
        </authorList>
    </citation>
    <scope>NUCLEOTIDE SEQUENCE [LARGE SCALE GENOMIC DNA]</scope>
    <source>
        <strain evidence="1 2">Zutra 3-1</strain>
    </source>
</reference>
<organism evidence="1 2">
    <name type="scientific">Agrobacterium deltaense Zutra 3/1</name>
    <dbReference type="NCBI Taxonomy" id="1183427"/>
    <lineage>
        <taxon>Bacteria</taxon>
        <taxon>Pseudomonadati</taxon>
        <taxon>Pseudomonadota</taxon>
        <taxon>Alphaproteobacteria</taxon>
        <taxon>Hyphomicrobiales</taxon>
        <taxon>Rhizobiaceae</taxon>
        <taxon>Rhizobium/Agrobacterium group</taxon>
        <taxon>Agrobacterium</taxon>
    </lineage>
</organism>
<dbReference type="AlphaFoldDB" id="A0A1S7RBJ4"/>
<protein>
    <submittedName>
        <fullName evidence="1">Uncharacterized protein</fullName>
    </submittedName>
</protein>
<sequence>MQTVKRLTIAIIGMTDTVTSEIRMAWFHAQIGLEGPYSASFIESEDALKFAAAIIDVRYEADVMLRLTEQLDEEAIPYLFFVPETVIDSEPGPFVLSGRSEDIENIVSALMAQGGGIRH</sequence>
<name>A0A1S7RBJ4_9HYPH</name>
<accession>A0A1S7RBJ4</accession>
<dbReference type="Proteomes" id="UP000191987">
    <property type="component" value="Unassembled WGS sequence"/>
</dbReference>
<gene>
    <name evidence="1" type="ORF">AGR7C_Lc140183</name>
</gene>
<dbReference type="RefSeq" id="WP_003520657.1">
    <property type="nucleotide sequence ID" value="NZ_LT009749.1"/>
</dbReference>
<evidence type="ECO:0000313" key="1">
    <source>
        <dbReference type="EMBL" id="CUX50021.1"/>
    </source>
</evidence>
<proteinExistence type="predicted"/>